<evidence type="ECO:0000313" key="1">
    <source>
        <dbReference type="EMBL" id="CAG8543424.1"/>
    </source>
</evidence>
<accession>A0ACA9LSC7</accession>
<sequence length="597" mass="67536">MTDCKGKNVISNDESYLKKKEREIKHLRKQISALQNEAIRSFTEAIHYNERILYNVVAYHDRISTREDGGCMTIRNQLIASQAILADARDAMLSYSSISVEDQEHCEEDDQESIKSVATSTAKESRFSGSTSNSVKNAPIIESLRGTNQAFVESLKELSAKLALRHSASTPQQSPEFLVQNLGHNLQEVTADATKQSTPKITIPAVYVGVFKIDIPPAVIKKSLSDMFGEVIAVAKYRHRDHAFAYFAKWDSYNEALTQGAIVISGQMLSIKKSEHAPRPGSFDWYRFRSAYENKELFNEVSEKILQYYEGIKNRDRYYLAKSITLIESKRKDHKREAQRLLSMILEAQHTTENMGERKPTFRIGLSGPPGVGKSTFIESFGMYILSQGHRVSVLAVDPSSSRNGGHCLTYDVLRFVLMVPPAGGDEIQGLKKGIVEISDLVVVNKADGPLAASAREALTEYTSALKYLQPATPYWSPRVTSVSAKTNMGIENTWNIIMSYFKAMKESGEFQRRRGEQRKLWMWRQITAELLDRLNSDESIKKLVDIFEQRVFNGEMPSSTAADYVVDKFTHNFTQDSNIHYKIYKDFNVGEKEICM</sequence>
<comment type="caution">
    <text evidence="1">The sequence shown here is derived from an EMBL/GenBank/DDBJ whole genome shotgun (WGS) entry which is preliminary data.</text>
</comment>
<evidence type="ECO:0000313" key="2">
    <source>
        <dbReference type="Proteomes" id="UP000789525"/>
    </source>
</evidence>
<gene>
    <name evidence="1" type="ORF">ACOLOM_LOCUS4558</name>
</gene>
<protein>
    <submittedName>
        <fullName evidence="1">6575_t:CDS:1</fullName>
    </submittedName>
</protein>
<name>A0ACA9LSC7_9GLOM</name>
<reference evidence="1" key="1">
    <citation type="submission" date="2021-06" db="EMBL/GenBank/DDBJ databases">
        <authorList>
            <person name="Kallberg Y."/>
            <person name="Tangrot J."/>
            <person name="Rosling A."/>
        </authorList>
    </citation>
    <scope>NUCLEOTIDE SEQUENCE</scope>
    <source>
        <strain evidence="1">CL356</strain>
    </source>
</reference>
<keyword evidence="2" id="KW-1185">Reference proteome</keyword>
<dbReference type="Proteomes" id="UP000789525">
    <property type="component" value="Unassembled WGS sequence"/>
</dbReference>
<dbReference type="EMBL" id="CAJVPT010007641">
    <property type="protein sequence ID" value="CAG8543424.1"/>
    <property type="molecule type" value="Genomic_DNA"/>
</dbReference>
<organism evidence="1 2">
    <name type="scientific">Acaulospora colombiana</name>
    <dbReference type="NCBI Taxonomy" id="27376"/>
    <lineage>
        <taxon>Eukaryota</taxon>
        <taxon>Fungi</taxon>
        <taxon>Fungi incertae sedis</taxon>
        <taxon>Mucoromycota</taxon>
        <taxon>Glomeromycotina</taxon>
        <taxon>Glomeromycetes</taxon>
        <taxon>Diversisporales</taxon>
        <taxon>Acaulosporaceae</taxon>
        <taxon>Acaulospora</taxon>
    </lineage>
</organism>
<proteinExistence type="predicted"/>